<evidence type="ECO:0000256" key="1">
    <source>
        <dbReference type="SAM" id="Phobius"/>
    </source>
</evidence>
<gene>
    <name evidence="3" type="ORF">NX02_14155</name>
</gene>
<feature type="domain" description="Guanylate cyclase" evidence="2">
    <location>
        <begin position="456"/>
        <end position="588"/>
    </location>
</feature>
<keyword evidence="4" id="KW-1185">Reference proteome</keyword>
<dbReference type="KEGG" id="ssan:NX02_14155"/>
<dbReference type="GO" id="GO:0035556">
    <property type="term" value="P:intracellular signal transduction"/>
    <property type="evidence" value="ECO:0007669"/>
    <property type="project" value="InterPro"/>
</dbReference>
<keyword evidence="1" id="KW-0472">Membrane</keyword>
<dbReference type="SMART" id="SM00044">
    <property type="entry name" value="CYCc"/>
    <property type="match status" value="1"/>
</dbReference>
<feature type="transmembrane region" description="Helical" evidence="1">
    <location>
        <begin position="338"/>
        <end position="357"/>
    </location>
</feature>
<dbReference type="GO" id="GO:0004016">
    <property type="term" value="F:adenylate cyclase activity"/>
    <property type="evidence" value="ECO:0007669"/>
    <property type="project" value="UniProtKB-ARBA"/>
</dbReference>
<dbReference type="eggNOG" id="COG2114">
    <property type="taxonomic scope" value="Bacteria"/>
</dbReference>
<evidence type="ECO:0000313" key="4">
    <source>
        <dbReference type="Proteomes" id="UP000018851"/>
    </source>
</evidence>
<feature type="transmembrane region" description="Helical" evidence="1">
    <location>
        <begin position="364"/>
        <end position="382"/>
    </location>
</feature>
<dbReference type="HOGENOM" id="CLU_000445_85_1_5"/>
<dbReference type="PANTHER" id="PTHR43081:SF1">
    <property type="entry name" value="ADENYLATE CYCLASE, TERMINAL-DIFFERENTIATION SPECIFIC"/>
    <property type="match status" value="1"/>
</dbReference>
<feature type="transmembrane region" description="Helical" evidence="1">
    <location>
        <begin position="394"/>
        <end position="415"/>
    </location>
</feature>
<feature type="transmembrane region" description="Helical" evidence="1">
    <location>
        <begin position="31"/>
        <end position="53"/>
    </location>
</feature>
<dbReference type="CDD" id="cd07302">
    <property type="entry name" value="CHD"/>
    <property type="match status" value="1"/>
</dbReference>
<sequence length="694" mass="76222">MVPGKKVAEGDDDRAPRQRLKLARQVIRQTGWARLLVTAIFLVTAVLVGRYSWSIPLIKDAARAFYGMRMLVAAPAVGQDQRIVLVTYNDETLRNTGIRSPLDRAILARALRQIDAMGAKAVGIDVMIDQPRPEDGELIAALAAMRIPTYLAFATNEAAPRVIQLWQEDFVRNFKAQVRNPRVRFAHIIVDPDPEDGVMRSWPRPRRGMPPSFANALAGGVHPEMKDYTGSIAYRLPADPSVPVFSNLPIDLVADPATAPIVASQIRGRIVLIGTDVLEIDRFDTPINLRPAPPAAEDVPAGDEQPADLNERIPGVEIHATMLAQQLDGVVMRHAPDWVLWLAAVLVVIAAIATSLADLRPWKLVIALIVQIVGFGLVPFWLQQWGVDTQFLPAFGWIVGWVIAFTAASSAARAVNSEQRRFAQSALGKYLPRDIANEIMRDPERLALHGEKRGIFVVFTDLEGFTKLSHAIEPEMVALLLNRYLDMLSAVVLRHGGTIDKFVGDAVVAFWGAPISRPDDGERAARAARAMYEAGEEFRRSVPPGLPPIGRTRVGLHYGEAIVGNFGGEGRIQYTALGDSMNTAARLEAANKQLKTTVLASRDAVDRSGLDWWRPMGTVTLRGRATPIEVFEPVPDMPPDARARMRMLFSLGSLSADELRALLAAEAPIEDEDPALQCLIDRLNKTQEGSYVLD</sequence>
<dbReference type="Pfam" id="PF00211">
    <property type="entry name" value="Guanylate_cyc"/>
    <property type="match status" value="1"/>
</dbReference>
<dbReference type="InterPro" id="IPR001054">
    <property type="entry name" value="A/G_cyclase"/>
</dbReference>
<dbReference type="PATRIC" id="fig|1123269.5.peg.2757"/>
<dbReference type="PANTHER" id="PTHR43081">
    <property type="entry name" value="ADENYLATE CYCLASE, TERMINAL-DIFFERENTIATION SPECIFIC-RELATED"/>
    <property type="match status" value="1"/>
</dbReference>
<evidence type="ECO:0000259" key="2">
    <source>
        <dbReference type="PROSITE" id="PS50125"/>
    </source>
</evidence>
<dbReference type="eggNOG" id="COG4252">
    <property type="taxonomic scope" value="Bacteria"/>
</dbReference>
<protein>
    <recommendedName>
        <fullName evidence="2">Guanylate cyclase domain-containing protein</fullName>
    </recommendedName>
</protein>
<dbReference type="InterPro" id="IPR029787">
    <property type="entry name" value="Nucleotide_cyclase"/>
</dbReference>
<reference evidence="3 4" key="1">
    <citation type="submission" date="2013-07" db="EMBL/GenBank/DDBJ databases">
        <title>Completed genome of Sphingomonas sanxanigenens NX02.</title>
        <authorList>
            <person name="Ma T."/>
            <person name="Huang H."/>
            <person name="Wu M."/>
            <person name="Li X."/>
            <person name="Li G."/>
        </authorList>
    </citation>
    <scope>NUCLEOTIDE SEQUENCE [LARGE SCALE GENOMIC DNA]</scope>
    <source>
        <strain evidence="3 4">NX02</strain>
    </source>
</reference>
<dbReference type="InterPro" id="IPR050697">
    <property type="entry name" value="Adenylyl/Guanylyl_Cyclase_3/4"/>
</dbReference>
<accession>W0AE21</accession>
<dbReference type="STRING" id="1123269.NX02_14155"/>
<name>W0AE21_9SPHN</name>
<dbReference type="GO" id="GO:0006171">
    <property type="term" value="P:cAMP biosynthetic process"/>
    <property type="evidence" value="ECO:0007669"/>
    <property type="project" value="TreeGrafter"/>
</dbReference>
<dbReference type="AlphaFoldDB" id="W0AE21"/>
<keyword evidence="1" id="KW-0812">Transmembrane</keyword>
<dbReference type="Pfam" id="PF05226">
    <property type="entry name" value="CHASE2"/>
    <property type="match status" value="1"/>
</dbReference>
<dbReference type="InterPro" id="IPR007890">
    <property type="entry name" value="CHASE2"/>
</dbReference>
<keyword evidence="1" id="KW-1133">Transmembrane helix</keyword>
<proteinExistence type="predicted"/>
<dbReference type="PROSITE" id="PS50125">
    <property type="entry name" value="GUANYLATE_CYCLASE_2"/>
    <property type="match status" value="1"/>
</dbReference>
<evidence type="ECO:0000313" key="3">
    <source>
        <dbReference type="EMBL" id="AHE54518.1"/>
    </source>
</evidence>
<dbReference type="SUPFAM" id="SSF55073">
    <property type="entry name" value="Nucleotide cyclase"/>
    <property type="match status" value="1"/>
</dbReference>
<dbReference type="SMART" id="SM01080">
    <property type="entry name" value="CHASE2"/>
    <property type="match status" value="1"/>
</dbReference>
<dbReference type="EMBL" id="CP006644">
    <property type="protein sequence ID" value="AHE54518.1"/>
    <property type="molecule type" value="Genomic_DNA"/>
</dbReference>
<dbReference type="Proteomes" id="UP000018851">
    <property type="component" value="Chromosome"/>
</dbReference>
<dbReference type="Gene3D" id="3.30.70.1230">
    <property type="entry name" value="Nucleotide cyclase"/>
    <property type="match status" value="1"/>
</dbReference>
<organism evidence="3 4">
    <name type="scientific">Sphingomonas sanxanigenens DSM 19645 = NX02</name>
    <dbReference type="NCBI Taxonomy" id="1123269"/>
    <lineage>
        <taxon>Bacteria</taxon>
        <taxon>Pseudomonadati</taxon>
        <taxon>Pseudomonadota</taxon>
        <taxon>Alphaproteobacteria</taxon>
        <taxon>Sphingomonadales</taxon>
        <taxon>Sphingomonadaceae</taxon>
        <taxon>Sphingomonas</taxon>
    </lineage>
</organism>